<gene>
    <name evidence="2" type="ORF">CLV98_102507</name>
</gene>
<evidence type="ECO:0000313" key="3">
    <source>
        <dbReference type="Proteomes" id="UP000245880"/>
    </source>
</evidence>
<keyword evidence="3" id="KW-1185">Reference proteome</keyword>
<dbReference type="RefSeq" id="WP_158281208.1">
    <property type="nucleotide sequence ID" value="NZ_QGDT01000002.1"/>
</dbReference>
<evidence type="ECO:0000313" key="2">
    <source>
        <dbReference type="EMBL" id="PWJ59673.1"/>
    </source>
</evidence>
<evidence type="ECO:0000256" key="1">
    <source>
        <dbReference type="SAM" id="SignalP"/>
    </source>
</evidence>
<keyword evidence="1" id="KW-0732">Signal</keyword>
<sequence length="50" mass="5637">MRNFFSQFIGLAWLCLLFTAVGQSKARTTQEEADDLMGYLDKSYVTSGIL</sequence>
<dbReference type="EMBL" id="QGDT01000002">
    <property type="protein sequence ID" value="PWJ59673.1"/>
    <property type="molecule type" value="Genomic_DNA"/>
</dbReference>
<comment type="caution">
    <text evidence="2">The sequence shown here is derived from an EMBL/GenBank/DDBJ whole genome shotgun (WGS) entry which is preliminary data.</text>
</comment>
<feature type="signal peptide" evidence="1">
    <location>
        <begin position="1"/>
        <end position="26"/>
    </location>
</feature>
<accession>A0A316APN3</accession>
<reference evidence="2 3" key="1">
    <citation type="submission" date="2018-03" db="EMBL/GenBank/DDBJ databases">
        <title>Genomic Encyclopedia of Archaeal and Bacterial Type Strains, Phase II (KMG-II): from individual species to whole genera.</title>
        <authorList>
            <person name="Goeker M."/>
        </authorList>
    </citation>
    <scope>NUCLEOTIDE SEQUENCE [LARGE SCALE GENOMIC DNA]</scope>
    <source>
        <strain evidence="2 3">DSM 100346</strain>
    </source>
</reference>
<proteinExistence type="predicted"/>
<dbReference type="AlphaFoldDB" id="A0A316APN3"/>
<feature type="chain" id="PRO_5016358573" evidence="1">
    <location>
        <begin position="27"/>
        <end position="50"/>
    </location>
</feature>
<protein>
    <submittedName>
        <fullName evidence="2">Uncharacterized protein</fullName>
    </submittedName>
</protein>
<dbReference type="Proteomes" id="UP000245880">
    <property type="component" value="Unassembled WGS sequence"/>
</dbReference>
<organism evidence="2 3">
    <name type="scientific">Dyadobacter jejuensis</name>
    <dbReference type="NCBI Taxonomy" id="1082580"/>
    <lineage>
        <taxon>Bacteria</taxon>
        <taxon>Pseudomonadati</taxon>
        <taxon>Bacteroidota</taxon>
        <taxon>Cytophagia</taxon>
        <taxon>Cytophagales</taxon>
        <taxon>Spirosomataceae</taxon>
        <taxon>Dyadobacter</taxon>
    </lineage>
</organism>
<name>A0A316APN3_9BACT</name>